<feature type="region of interest" description="Disordered" evidence="1">
    <location>
        <begin position="230"/>
        <end position="249"/>
    </location>
</feature>
<dbReference type="GeneID" id="116305943"/>
<accession>A0A6P8J297</accession>
<dbReference type="AlphaFoldDB" id="A0A6P8J297"/>
<evidence type="ECO:0000313" key="2">
    <source>
        <dbReference type="Proteomes" id="UP000515163"/>
    </source>
</evidence>
<proteinExistence type="predicted"/>
<dbReference type="InParanoid" id="A0A6P8J297"/>
<feature type="compositionally biased region" description="Low complexity" evidence="1">
    <location>
        <begin position="266"/>
        <end position="282"/>
    </location>
</feature>
<feature type="compositionally biased region" description="Polar residues" evidence="1">
    <location>
        <begin position="202"/>
        <end position="218"/>
    </location>
</feature>
<reference evidence="3" key="1">
    <citation type="submission" date="2025-08" db="UniProtKB">
        <authorList>
            <consortium name="RefSeq"/>
        </authorList>
    </citation>
    <scope>IDENTIFICATION</scope>
    <source>
        <tissue evidence="3">Tentacle</tissue>
    </source>
</reference>
<name>A0A6P8J297_ACTTE</name>
<protein>
    <submittedName>
        <fullName evidence="3">Uncharacterized protein LOC116305943</fullName>
    </submittedName>
</protein>
<dbReference type="KEGG" id="aten:116305943"/>
<feature type="compositionally biased region" description="Polar residues" evidence="1">
    <location>
        <begin position="283"/>
        <end position="296"/>
    </location>
</feature>
<evidence type="ECO:0000256" key="1">
    <source>
        <dbReference type="SAM" id="MobiDB-lite"/>
    </source>
</evidence>
<dbReference type="OrthoDB" id="10419562at2759"/>
<feature type="region of interest" description="Disordered" evidence="1">
    <location>
        <begin position="256"/>
        <end position="304"/>
    </location>
</feature>
<feature type="region of interest" description="Disordered" evidence="1">
    <location>
        <begin position="202"/>
        <end position="221"/>
    </location>
</feature>
<organism evidence="2 3">
    <name type="scientific">Actinia tenebrosa</name>
    <name type="common">Australian red waratah sea anemone</name>
    <dbReference type="NCBI Taxonomy" id="6105"/>
    <lineage>
        <taxon>Eukaryota</taxon>
        <taxon>Metazoa</taxon>
        <taxon>Cnidaria</taxon>
        <taxon>Anthozoa</taxon>
        <taxon>Hexacorallia</taxon>
        <taxon>Actiniaria</taxon>
        <taxon>Actiniidae</taxon>
        <taxon>Actinia</taxon>
    </lineage>
</organism>
<keyword evidence="2" id="KW-1185">Reference proteome</keyword>
<dbReference type="RefSeq" id="XP_031571805.1">
    <property type="nucleotide sequence ID" value="XM_031715945.1"/>
</dbReference>
<gene>
    <name evidence="3" type="primary">LOC116305943</name>
</gene>
<dbReference type="Proteomes" id="UP000515163">
    <property type="component" value="Unplaced"/>
</dbReference>
<evidence type="ECO:0000313" key="3">
    <source>
        <dbReference type="RefSeq" id="XP_031571805.1"/>
    </source>
</evidence>
<feature type="compositionally biased region" description="Polar residues" evidence="1">
    <location>
        <begin position="235"/>
        <end position="249"/>
    </location>
</feature>
<sequence>MFIGKGKSLRVTMERNTLRATTPLVSDKVAKTIIARNALYEKELAGVCKSVEKEKSYCAVNFRKSKKDLIRSIEIKESAESSKKVCVLEKDSSGAVFETESRSRSSSLPTSLSLRRAKLHLSRSSSLSIENKAKQNGNFSARNCNSMYEGYIPHSPLSRRRAMQAVQSPDSPTSEVQFNLKSASFQIEDSKDDVYESRQSVFDAQSFGSSPTNSQTSDTDFDIPEILVSEVDGQLNESPQRKTSLTKRSYSTGDLHDVLSDSKKQTPSPCSSPRLLRRTLSSGINSDSSQENLTESSKNKTKYGSLDESLFQRFNDMLLEANVPQRPKPRPKLYTEEPFYLRKKCVIRRCLQNNTDLPVKLGVCQSKEKSEPDGERPLAEILPPVALPPIYTQQNNRRKATGMDSEKNKSKMTGIKRTDAVKIGMNNPRLTENLNDCRYLRNQTKRSMTE</sequence>